<proteinExistence type="predicted"/>
<dbReference type="AlphaFoldDB" id="A0A1H7FXK5"/>
<dbReference type="STRING" id="1036779.SAMN04515666_101190"/>
<organism evidence="1 2">
    <name type="scientific">Bosea lupini</name>
    <dbReference type="NCBI Taxonomy" id="1036779"/>
    <lineage>
        <taxon>Bacteria</taxon>
        <taxon>Pseudomonadati</taxon>
        <taxon>Pseudomonadota</taxon>
        <taxon>Alphaproteobacteria</taxon>
        <taxon>Hyphomicrobiales</taxon>
        <taxon>Boseaceae</taxon>
        <taxon>Bosea</taxon>
    </lineage>
</organism>
<reference evidence="2" key="1">
    <citation type="submission" date="2016-10" db="EMBL/GenBank/DDBJ databases">
        <authorList>
            <person name="Varghese N."/>
            <person name="Submissions S."/>
        </authorList>
    </citation>
    <scope>NUCLEOTIDE SEQUENCE [LARGE SCALE GENOMIC DNA]</scope>
    <source>
        <strain evidence="2">LMG 26383,CCUG 61248,R- 45681</strain>
    </source>
</reference>
<evidence type="ECO:0000313" key="2">
    <source>
        <dbReference type="Proteomes" id="UP000199664"/>
    </source>
</evidence>
<dbReference type="EMBL" id="FOAN01000001">
    <property type="protein sequence ID" value="SEK30803.1"/>
    <property type="molecule type" value="Genomic_DNA"/>
</dbReference>
<dbReference type="InterPro" id="IPR019587">
    <property type="entry name" value="Polyketide_cyclase/dehydratase"/>
</dbReference>
<dbReference type="SUPFAM" id="SSF55961">
    <property type="entry name" value="Bet v1-like"/>
    <property type="match status" value="1"/>
</dbReference>
<sequence>MLTYLAIAVLALVAGLLIVAARKPDLFEVSRSATIRATPERIFALLSDFREWGAWSPYEKKDPAMKRSFKGETSGVGAVYAFDGNKQAGTGELAIVEVQAPTKLAITLDMTKPMACHNLITFSLTPAEGGTLVTWHMQGACPFMGKVMGTIFNMDRMVGGDFEKGLAALKQATERPQLVAAAA</sequence>
<keyword evidence="2" id="KW-1185">Reference proteome</keyword>
<dbReference type="OrthoDB" id="9807923at2"/>
<dbReference type="InterPro" id="IPR023393">
    <property type="entry name" value="START-like_dom_sf"/>
</dbReference>
<evidence type="ECO:0000313" key="1">
    <source>
        <dbReference type="EMBL" id="SEK30803.1"/>
    </source>
</evidence>
<accession>A0A1H7FXK5</accession>
<gene>
    <name evidence="1" type="ORF">SAMN04515666_101190</name>
</gene>
<dbReference type="CDD" id="cd07818">
    <property type="entry name" value="SRPBCC_1"/>
    <property type="match status" value="1"/>
</dbReference>
<name>A0A1H7FXK5_9HYPH</name>
<protein>
    <submittedName>
        <fullName evidence="1">Polyketide cyclase / dehydrase and lipid transport</fullName>
    </submittedName>
</protein>
<dbReference type="Proteomes" id="UP000199664">
    <property type="component" value="Unassembled WGS sequence"/>
</dbReference>
<dbReference type="Pfam" id="PF10604">
    <property type="entry name" value="Polyketide_cyc2"/>
    <property type="match status" value="1"/>
</dbReference>
<dbReference type="Gene3D" id="3.30.530.20">
    <property type="match status" value="1"/>
</dbReference>
<dbReference type="RefSeq" id="WP_091828756.1">
    <property type="nucleotide sequence ID" value="NZ_FOAN01000001.1"/>
</dbReference>